<keyword evidence="3" id="KW-1185">Reference proteome</keyword>
<dbReference type="EMBL" id="KB733452">
    <property type="protein sequence ID" value="ENI06299.1"/>
    <property type="molecule type" value="Genomic_DNA"/>
</dbReference>
<feature type="region of interest" description="Disordered" evidence="1">
    <location>
        <begin position="1"/>
        <end position="50"/>
    </location>
</feature>
<reference evidence="3" key="2">
    <citation type="journal article" date="2013" name="PLoS Genet.">
        <title>Comparative genome structure, secondary metabolite, and effector coding capacity across Cochliobolus pathogens.</title>
        <authorList>
            <person name="Condon B.J."/>
            <person name="Leng Y."/>
            <person name="Wu D."/>
            <person name="Bushley K.E."/>
            <person name="Ohm R.A."/>
            <person name="Otillar R."/>
            <person name="Martin J."/>
            <person name="Schackwitz W."/>
            <person name="Grimwood J."/>
            <person name="MohdZainudin N."/>
            <person name="Xue C."/>
            <person name="Wang R."/>
            <person name="Manning V.A."/>
            <person name="Dhillon B."/>
            <person name="Tu Z.J."/>
            <person name="Steffenson B.J."/>
            <person name="Salamov A."/>
            <person name="Sun H."/>
            <person name="Lowry S."/>
            <person name="LaButti K."/>
            <person name="Han J."/>
            <person name="Copeland A."/>
            <person name="Lindquist E."/>
            <person name="Barry K."/>
            <person name="Schmutz J."/>
            <person name="Baker S.E."/>
            <person name="Ciuffetti L.M."/>
            <person name="Grigoriev I.V."/>
            <person name="Zhong S."/>
            <person name="Turgeon B.G."/>
        </authorList>
    </citation>
    <scope>NUCLEOTIDE SEQUENCE [LARGE SCALE GENOMIC DNA]</scope>
    <source>
        <strain evidence="3">C4 / ATCC 48331 / race T</strain>
    </source>
</reference>
<evidence type="ECO:0000256" key="1">
    <source>
        <dbReference type="SAM" id="MobiDB-lite"/>
    </source>
</evidence>
<accession>N4X015</accession>
<dbReference type="HOGENOM" id="CLU_2512299_0_0_1"/>
<feature type="non-terminal residue" evidence="2">
    <location>
        <position position="1"/>
    </location>
</feature>
<evidence type="ECO:0000313" key="2">
    <source>
        <dbReference type="EMBL" id="ENI06299.1"/>
    </source>
</evidence>
<sequence length="99" mass="10906">PPEFEPHRGSSITTSTRKPQLRSAVQLPKPSTKPSAIAASLRPAATATQRRPRGLTSLLKFVCQHLNQLCHHLAHVPQYRLCPIQTALPRIGRPSCSHC</sequence>
<protein>
    <submittedName>
        <fullName evidence="2">Uncharacterized protein</fullName>
    </submittedName>
</protein>
<gene>
    <name evidence="2" type="ORF">COCC4DRAFT_166602</name>
</gene>
<organism evidence="2 3">
    <name type="scientific">Cochliobolus heterostrophus (strain C4 / ATCC 48331 / race T)</name>
    <name type="common">Southern corn leaf blight fungus</name>
    <name type="synonym">Bipolaris maydis</name>
    <dbReference type="NCBI Taxonomy" id="665024"/>
    <lineage>
        <taxon>Eukaryota</taxon>
        <taxon>Fungi</taxon>
        <taxon>Dikarya</taxon>
        <taxon>Ascomycota</taxon>
        <taxon>Pezizomycotina</taxon>
        <taxon>Dothideomycetes</taxon>
        <taxon>Pleosporomycetidae</taxon>
        <taxon>Pleosporales</taxon>
        <taxon>Pleosporineae</taxon>
        <taxon>Pleosporaceae</taxon>
        <taxon>Bipolaris</taxon>
    </lineage>
</organism>
<evidence type="ECO:0000313" key="3">
    <source>
        <dbReference type="Proteomes" id="UP000012338"/>
    </source>
</evidence>
<name>N4X015_COCH4</name>
<dbReference type="AlphaFoldDB" id="N4X015"/>
<dbReference type="OrthoDB" id="10380773at2759"/>
<proteinExistence type="predicted"/>
<dbReference type="Proteomes" id="UP000012338">
    <property type="component" value="Unassembled WGS sequence"/>
</dbReference>
<reference evidence="2 3" key="1">
    <citation type="journal article" date="2012" name="PLoS Pathog.">
        <title>Diverse lifestyles and strategies of plant pathogenesis encoded in the genomes of eighteen Dothideomycetes fungi.</title>
        <authorList>
            <person name="Ohm R.A."/>
            <person name="Feau N."/>
            <person name="Henrissat B."/>
            <person name="Schoch C.L."/>
            <person name="Horwitz B.A."/>
            <person name="Barry K.W."/>
            <person name="Condon B.J."/>
            <person name="Copeland A.C."/>
            <person name="Dhillon B."/>
            <person name="Glaser F."/>
            <person name="Hesse C.N."/>
            <person name="Kosti I."/>
            <person name="LaButti K."/>
            <person name="Lindquist E.A."/>
            <person name="Lucas S."/>
            <person name="Salamov A.A."/>
            <person name="Bradshaw R.E."/>
            <person name="Ciuffetti L."/>
            <person name="Hamelin R.C."/>
            <person name="Kema G.H.J."/>
            <person name="Lawrence C."/>
            <person name="Scott J.A."/>
            <person name="Spatafora J.W."/>
            <person name="Turgeon B.G."/>
            <person name="de Wit P.J.G.M."/>
            <person name="Zhong S."/>
            <person name="Goodwin S.B."/>
            <person name="Grigoriev I.V."/>
        </authorList>
    </citation>
    <scope>NUCLEOTIDE SEQUENCE [LARGE SCALE GENOMIC DNA]</scope>
    <source>
        <strain evidence="3">C4 / ATCC 48331 / race T</strain>
    </source>
</reference>